<dbReference type="InterPro" id="IPR050220">
    <property type="entry name" value="Type_II_DNA_Topoisomerases"/>
</dbReference>
<keyword evidence="3 7" id="KW-0799">Topoisomerase</keyword>
<dbReference type="GO" id="GO:0003677">
    <property type="term" value="F:DNA binding"/>
    <property type="evidence" value="ECO:0007669"/>
    <property type="project" value="UniProtKB-UniRule"/>
</dbReference>
<dbReference type="SMART" id="SM00434">
    <property type="entry name" value="TOP4c"/>
    <property type="match status" value="1"/>
</dbReference>
<feature type="site" description="Transition state stabilizer" evidence="7">
    <location>
        <position position="126"/>
    </location>
</feature>
<dbReference type="InterPro" id="IPR013760">
    <property type="entry name" value="Topo_IIA-like_dom_sf"/>
</dbReference>
<dbReference type="EC" id="5.6.2.2" evidence="7"/>
<dbReference type="CDD" id="cd00187">
    <property type="entry name" value="TOP4c"/>
    <property type="match status" value="1"/>
</dbReference>
<evidence type="ECO:0000256" key="2">
    <source>
        <dbReference type="ARBA" id="ARBA00022475"/>
    </source>
</evidence>
<keyword evidence="6 7" id="KW-0413">Isomerase</keyword>
<evidence type="ECO:0000259" key="9">
    <source>
        <dbReference type="PROSITE" id="PS52040"/>
    </source>
</evidence>
<dbReference type="InterPro" id="IPR013758">
    <property type="entry name" value="Topo_IIA_A/C_ab"/>
</dbReference>
<dbReference type="SUPFAM" id="SSF101904">
    <property type="entry name" value="GyrA/ParC C-terminal domain-like"/>
    <property type="match status" value="1"/>
</dbReference>
<evidence type="ECO:0000313" key="10">
    <source>
        <dbReference type="EMBL" id="WZU67778.1"/>
    </source>
</evidence>
<sequence>MSDETDADLGPNDVTESLRRAIGDRYLTYALSTIMHRALPDARDGLKPVHRRILYAMSRLRLSPTGGFLKSAKISGDTMGDFHPHGDAAIYDAMARLAQDFNVRYPLVDGQGNFGNIDGDNPAASRYTEARMTAAAEALLEGLSEDAVDFRDNYDGRLTEPAVLPATFPNLLANGSSGIAVGMATNIPPHNLHELIDACLHLIKAPNARDETLLEIIPGPDFPTGGTIVEPRENIAEAYRTGRGSFRLRAKWEVEDLGRGQWQIVVTEIPYQVQKSKLIEKLAEVIQTKKVPLLADVRDESADDIRVILEPRAKTVDPEVMMGMLFRNSDLETRFSLNMNVLIDGLTPKVCSLKEVLRAFLDHRRDVLIRRSRYRLEKIDHRLEVLEGFIIAFLHLDRVIDIIRYDDDPKQALMVEDWAKDHVRATSEKDYASPIIPGADPEVALSEIQAEAILNMRLRSLRRLEELELIAERDALMEERAGIEDLLESDDLQWAKIAEQLRETRKIFGRDSAGGARRTQFAEAAEVVEVPLEAMIEREPITVVCSRMGWVRAMTGHIDLTRELKFKDGDGPRFIFHAETTDRLLVFGANGRFYTVSAANLPGGRGMGEPLRLMIDLPNEAEIVDILIHQPGAKILVASAEGNGFVVPEDDVLAQTRTGKQVLNVGSGVAQVCRRVSGDHVAVVGENRKVLVFPLDELPEMGRGKGVRLQKYKDGGMSDATTFVLSEGLSWLDPAGRTRTETALDEWVGKRASAGRMAPRGFPRDNRFN</sequence>
<feature type="domain" description="Topo IIA-type catalytic" evidence="9">
    <location>
        <begin position="39"/>
        <end position="535"/>
    </location>
</feature>
<dbReference type="SUPFAM" id="SSF56719">
    <property type="entry name" value="Type II DNA topoisomerase"/>
    <property type="match status" value="1"/>
</dbReference>
<dbReference type="GO" id="GO:0019897">
    <property type="term" value="C:extrinsic component of plasma membrane"/>
    <property type="evidence" value="ECO:0007669"/>
    <property type="project" value="UniProtKB-UniRule"/>
</dbReference>
<evidence type="ECO:0000256" key="6">
    <source>
        <dbReference type="ARBA" id="ARBA00023235"/>
    </source>
</evidence>
<keyword evidence="4 7" id="KW-0238">DNA-binding</keyword>
<dbReference type="PANTHER" id="PTHR43493">
    <property type="entry name" value="DNA GYRASE/TOPOISOMERASE SUBUNIT A"/>
    <property type="match status" value="1"/>
</dbReference>
<dbReference type="GO" id="GO:0007059">
    <property type="term" value="P:chromosome segregation"/>
    <property type="evidence" value="ECO:0007669"/>
    <property type="project" value="UniProtKB-UniRule"/>
</dbReference>
<dbReference type="PANTHER" id="PTHR43493:SF1">
    <property type="entry name" value="DNA TOPOISOMERASE 4 SUBUNIT A"/>
    <property type="match status" value="1"/>
</dbReference>
<dbReference type="GO" id="GO:0003918">
    <property type="term" value="F:DNA topoisomerase type II (double strand cut, ATP-hydrolyzing) activity"/>
    <property type="evidence" value="ECO:0007669"/>
    <property type="project" value="UniProtKB-UniRule"/>
</dbReference>
<evidence type="ECO:0000256" key="4">
    <source>
        <dbReference type="ARBA" id="ARBA00023125"/>
    </source>
</evidence>
<accession>A0AAN0MDN4</accession>
<organism evidence="10 11">
    <name type="scientific">Yoonia rhodophyticola</name>
    <dbReference type="NCBI Taxonomy" id="3137370"/>
    <lineage>
        <taxon>Bacteria</taxon>
        <taxon>Pseudomonadati</taxon>
        <taxon>Pseudomonadota</taxon>
        <taxon>Alphaproteobacteria</taxon>
        <taxon>Rhodobacterales</taxon>
        <taxon>Paracoccaceae</taxon>
        <taxon>Yoonia</taxon>
    </lineage>
</organism>
<evidence type="ECO:0000256" key="5">
    <source>
        <dbReference type="ARBA" id="ARBA00023136"/>
    </source>
</evidence>
<evidence type="ECO:0000313" key="11">
    <source>
        <dbReference type="Proteomes" id="UP001470809"/>
    </source>
</evidence>
<comment type="similarity">
    <text evidence="7">Belongs to the type II topoisomerase GyrA/ParC subunit family. ParC type 1 subfamily.</text>
</comment>
<dbReference type="Gene3D" id="3.30.1360.40">
    <property type="match status" value="1"/>
</dbReference>
<dbReference type="NCBIfam" id="NF004044">
    <property type="entry name" value="PRK05561.1"/>
    <property type="match status" value="1"/>
</dbReference>
<comment type="subunit">
    <text evidence="7">Heterotetramer composed of ParC and ParE.</text>
</comment>
<dbReference type="Gene3D" id="3.90.199.10">
    <property type="entry name" value="Topoisomerase II, domain 5"/>
    <property type="match status" value="1"/>
</dbReference>
<dbReference type="EMBL" id="CP151767">
    <property type="protein sequence ID" value="WZU67778.1"/>
    <property type="molecule type" value="Genomic_DNA"/>
</dbReference>
<dbReference type="Proteomes" id="UP001470809">
    <property type="component" value="Chromosome"/>
</dbReference>
<dbReference type="Gene3D" id="2.120.10.90">
    <property type="entry name" value="DNA gyrase/topoisomerase IV, subunit A, C-terminal"/>
    <property type="match status" value="1"/>
</dbReference>
<name>A0AAN0MDN4_9RHOB</name>
<dbReference type="Gene3D" id="1.10.268.10">
    <property type="entry name" value="Topoisomerase, domain 3"/>
    <property type="match status" value="1"/>
</dbReference>
<dbReference type="GO" id="GO:0005737">
    <property type="term" value="C:cytoplasm"/>
    <property type="evidence" value="ECO:0007669"/>
    <property type="project" value="TreeGrafter"/>
</dbReference>
<comment type="function">
    <text evidence="7">Topoisomerase IV is essential for chromosome segregation. It relaxes supercoiled DNA. Performs the decatenation events required during the replication of a circular DNA molecule.</text>
</comment>
<dbReference type="Pfam" id="PF03989">
    <property type="entry name" value="DNA_gyraseA_C"/>
    <property type="match status" value="3"/>
</dbReference>
<dbReference type="InterPro" id="IPR013757">
    <property type="entry name" value="Topo_IIA_A_a_sf"/>
</dbReference>
<dbReference type="RefSeq" id="WP_342077078.1">
    <property type="nucleotide sequence ID" value="NZ_CP151767.2"/>
</dbReference>
<dbReference type="Pfam" id="PF00521">
    <property type="entry name" value="DNA_topoisoIV"/>
    <property type="match status" value="1"/>
</dbReference>
<keyword evidence="11" id="KW-1185">Reference proteome</keyword>
<protein>
    <recommendedName>
        <fullName evidence="7">DNA topoisomerase 4 subunit A</fullName>
        <ecNumber evidence="7">5.6.2.2</ecNumber>
    </recommendedName>
    <alternativeName>
        <fullName evidence="7">Topoisomerase IV subunit A</fullName>
    </alternativeName>
</protein>
<keyword evidence="2 7" id="KW-1003">Cell membrane</keyword>
<dbReference type="InterPro" id="IPR005742">
    <property type="entry name" value="TopoIV_A_Gneg"/>
</dbReference>
<dbReference type="GO" id="GO:0005524">
    <property type="term" value="F:ATP binding"/>
    <property type="evidence" value="ECO:0007669"/>
    <property type="project" value="InterPro"/>
</dbReference>
<dbReference type="InterPro" id="IPR006691">
    <property type="entry name" value="GyrA/parC_rep"/>
</dbReference>
<proteinExistence type="inferred from homology"/>
<evidence type="ECO:0000256" key="8">
    <source>
        <dbReference type="PROSITE-ProRule" id="PRU01384"/>
    </source>
</evidence>
<evidence type="ECO:0000256" key="3">
    <source>
        <dbReference type="ARBA" id="ARBA00023029"/>
    </source>
</evidence>
<gene>
    <name evidence="7" type="primary">parC</name>
    <name evidence="10" type="ORF">AABB31_02090</name>
</gene>
<dbReference type="KEGG" id="yrh:AABB31_02090"/>
<dbReference type="InterPro" id="IPR035516">
    <property type="entry name" value="Gyrase/topoIV_suA_C"/>
</dbReference>
<dbReference type="HAMAP" id="MF_00936">
    <property type="entry name" value="ParC_type1"/>
    <property type="match status" value="1"/>
</dbReference>
<reference evidence="10" key="1">
    <citation type="submission" date="2024-08" db="EMBL/GenBank/DDBJ databases">
        <title>Phylogenomic analyses of a clade within the roseobacter group suggest taxonomic reassignments of species of the genera Aestuariivita, Citreicella, Loktanella, Nautella, Pelagibaca, Ruegeria, Thalassobius, Thiobacimonas and Tropicibacter, and the proposal o.</title>
        <authorList>
            <person name="Jeon C.O."/>
        </authorList>
    </citation>
    <scope>NUCLEOTIDE SEQUENCE</scope>
    <source>
        <strain evidence="10">SS1-5</strain>
    </source>
</reference>
<feature type="active site" description="O-(5'-phospho-DNA)-tyrosine intermediate" evidence="7 8">
    <location>
        <position position="127"/>
    </location>
</feature>
<evidence type="ECO:0000256" key="1">
    <source>
        <dbReference type="ARBA" id="ARBA00000185"/>
    </source>
</evidence>
<dbReference type="GO" id="GO:0005694">
    <property type="term" value="C:chromosome"/>
    <property type="evidence" value="ECO:0007669"/>
    <property type="project" value="InterPro"/>
</dbReference>
<dbReference type="InterPro" id="IPR002205">
    <property type="entry name" value="Topo_IIA_dom_A"/>
</dbReference>
<comment type="catalytic activity">
    <reaction evidence="1 7 8">
        <text>ATP-dependent breakage, passage and rejoining of double-stranded DNA.</text>
        <dbReference type="EC" id="5.6.2.2"/>
    </reaction>
</comment>
<dbReference type="GO" id="GO:0006265">
    <property type="term" value="P:DNA topological change"/>
    <property type="evidence" value="ECO:0007669"/>
    <property type="project" value="UniProtKB-UniRule"/>
</dbReference>
<evidence type="ECO:0000256" key="7">
    <source>
        <dbReference type="HAMAP-Rule" id="MF_00936"/>
    </source>
</evidence>
<comment type="subcellular location">
    <subcellularLocation>
        <location evidence="7">Cell membrane</location>
        <topology evidence="7">Peripheral membrane protein</topology>
    </subcellularLocation>
</comment>
<feature type="site" description="Interaction with DNA" evidence="7">
    <location>
        <position position="85"/>
    </location>
</feature>
<dbReference type="AlphaFoldDB" id="A0AAN0MDN4"/>
<feature type="site" description="Interaction with DNA" evidence="7">
    <location>
        <position position="83"/>
    </location>
</feature>
<dbReference type="GO" id="GO:0009330">
    <property type="term" value="C:DNA topoisomerase type II (double strand cut, ATP-hydrolyzing) complex"/>
    <property type="evidence" value="ECO:0007669"/>
    <property type="project" value="TreeGrafter"/>
</dbReference>
<feature type="site" description="Interaction with DNA" evidence="7">
    <location>
        <position position="47"/>
    </location>
</feature>
<dbReference type="PROSITE" id="PS52040">
    <property type="entry name" value="TOPO_IIA"/>
    <property type="match status" value="1"/>
</dbReference>
<keyword evidence="5 7" id="KW-0472">Membrane</keyword>